<organism evidence="2 3">
    <name type="scientific">Citricoccus parietis</name>
    <dbReference type="NCBI Taxonomy" id="592307"/>
    <lineage>
        <taxon>Bacteria</taxon>
        <taxon>Bacillati</taxon>
        <taxon>Actinomycetota</taxon>
        <taxon>Actinomycetes</taxon>
        <taxon>Micrococcales</taxon>
        <taxon>Micrococcaceae</taxon>
        <taxon>Citricoccus</taxon>
    </lineage>
</organism>
<evidence type="ECO:0000256" key="1">
    <source>
        <dbReference type="SAM" id="MobiDB-lite"/>
    </source>
</evidence>
<comment type="caution">
    <text evidence="2">The sequence shown here is derived from an EMBL/GenBank/DDBJ whole genome shotgun (WGS) entry which is preliminary data.</text>
</comment>
<dbReference type="EMBL" id="JBHMFI010000023">
    <property type="protein sequence ID" value="MFB9075469.1"/>
    <property type="molecule type" value="Genomic_DNA"/>
</dbReference>
<accession>A0ABV5GA38</accession>
<evidence type="ECO:0000313" key="3">
    <source>
        <dbReference type="Proteomes" id="UP001589575"/>
    </source>
</evidence>
<sequence>MDHLRPGALTRQRRRRLPALPRRRQPVPHRNHRHRDSRCGVAGPVCTGCCRPCHHGRRRGPPATPGDHAHRAPAASLGRAPTDPRSQRAHHRRLPTVRPDTPAAPRRNLHLQGGVTSPDPR</sequence>
<evidence type="ECO:0000313" key="2">
    <source>
        <dbReference type="EMBL" id="MFB9075469.1"/>
    </source>
</evidence>
<protein>
    <submittedName>
        <fullName evidence="2">Uncharacterized protein</fullName>
    </submittedName>
</protein>
<feature type="compositionally biased region" description="Low complexity" evidence="1">
    <location>
        <begin position="1"/>
        <end position="10"/>
    </location>
</feature>
<keyword evidence="3" id="KW-1185">Reference proteome</keyword>
<feature type="region of interest" description="Disordered" evidence="1">
    <location>
        <begin position="1"/>
        <end position="121"/>
    </location>
</feature>
<dbReference type="Proteomes" id="UP001589575">
    <property type="component" value="Unassembled WGS sequence"/>
</dbReference>
<feature type="compositionally biased region" description="Basic residues" evidence="1">
    <location>
        <begin position="11"/>
        <end position="36"/>
    </location>
</feature>
<reference evidence="2 3" key="1">
    <citation type="submission" date="2024-09" db="EMBL/GenBank/DDBJ databases">
        <authorList>
            <person name="Sun Q."/>
            <person name="Mori K."/>
        </authorList>
    </citation>
    <scope>NUCLEOTIDE SEQUENCE [LARGE SCALE GENOMIC DNA]</scope>
    <source>
        <strain evidence="2 3">CCM 7609</strain>
    </source>
</reference>
<name>A0ABV5GA38_9MICC</name>
<proteinExistence type="predicted"/>
<gene>
    <name evidence="2" type="ORF">ACFFX0_31620</name>
</gene>